<proteinExistence type="predicted"/>
<gene>
    <name evidence="1" type="ORF">SAMN06265379_10389</name>
</gene>
<protein>
    <submittedName>
        <fullName evidence="1">Uncharacterized protein</fullName>
    </submittedName>
</protein>
<evidence type="ECO:0000313" key="1">
    <source>
        <dbReference type="EMBL" id="SMO58205.1"/>
    </source>
</evidence>
<accession>A0A521CFR2</accession>
<dbReference type="Proteomes" id="UP000319040">
    <property type="component" value="Unassembled WGS sequence"/>
</dbReference>
<organism evidence="1 2">
    <name type="scientific">Saccharicrinis carchari</name>
    <dbReference type="NCBI Taxonomy" id="1168039"/>
    <lineage>
        <taxon>Bacteria</taxon>
        <taxon>Pseudomonadati</taxon>
        <taxon>Bacteroidota</taxon>
        <taxon>Bacteroidia</taxon>
        <taxon>Marinilabiliales</taxon>
        <taxon>Marinilabiliaceae</taxon>
        <taxon>Saccharicrinis</taxon>
    </lineage>
</organism>
<evidence type="ECO:0000313" key="2">
    <source>
        <dbReference type="Proteomes" id="UP000319040"/>
    </source>
</evidence>
<dbReference type="OrthoDB" id="1115640at2"/>
<dbReference type="AlphaFoldDB" id="A0A521CFR2"/>
<dbReference type="RefSeq" id="WP_142532808.1">
    <property type="nucleotide sequence ID" value="NZ_FXTB01000003.1"/>
</dbReference>
<reference evidence="1 2" key="1">
    <citation type="submission" date="2017-05" db="EMBL/GenBank/DDBJ databases">
        <authorList>
            <person name="Varghese N."/>
            <person name="Submissions S."/>
        </authorList>
    </citation>
    <scope>NUCLEOTIDE SEQUENCE [LARGE SCALE GENOMIC DNA]</scope>
    <source>
        <strain evidence="1 2">DSM 27040</strain>
    </source>
</reference>
<dbReference type="EMBL" id="FXTB01000003">
    <property type="protein sequence ID" value="SMO58205.1"/>
    <property type="molecule type" value="Genomic_DNA"/>
</dbReference>
<name>A0A521CFR2_SACCC</name>
<sequence length="352" mass="41554">MNVALIEFNNFHDECIYSQVAYIKSNTNNKVFLVCNYRLKDRIDYWDLIDDVLFVRSKQWGVGYVKILNFLRKNAVERCVFNSVHHPSVLNLLRVASRKRKYFGLMHDRSNFASKLTRRLNKYMSAYFVLNDYLLPGIETYHQSPVPVSSLYTIYYQQYKMLDMEKGENEIWVLIPGKMQNFRRDYATLLNSFVKGDLNPNIKLIFLGQSIFMRDHGQDIRKDFEQHDKNNNCIFWDAFIDKDTFHTYLSMADYLLPLIHTNHQTQIEYQNKISGTFNLALGYDKPMIMDAFFARFNDFKSNAVFYTIKDDLVTELNSLKTPDAAKKGEGSKWSFEKLSKKYLDFVLGKIEK</sequence>
<keyword evidence="2" id="KW-1185">Reference proteome</keyword>